<evidence type="ECO:0000256" key="2">
    <source>
        <dbReference type="ARBA" id="ARBA00022723"/>
    </source>
</evidence>
<keyword evidence="2" id="KW-0479">Metal-binding</keyword>
<comment type="subcellular location">
    <subcellularLocation>
        <location evidence="1">Nucleus</location>
    </subcellularLocation>
</comment>
<dbReference type="InterPro" id="IPR003656">
    <property type="entry name" value="Znf_BED"/>
</dbReference>
<protein>
    <submittedName>
        <fullName evidence="11">E3 SUMO-protein ligase ZBED1</fullName>
    </submittedName>
</protein>
<evidence type="ECO:0000256" key="8">
    <source>
        <dbReference type="SAM" id="MobiDB-lite"/>
    </source>
</evidence>
<keyword evidence="5" id="KW-0238">DNA-binding</keyword>
<dbReference type="RefSeq" id="XP_031414703.1">
    <property type="nucleotide sequence ID" value="XM_031558843.2"/>
</dbReference>
<evidence type="ECO:0000313" key="10">
    <source>
        <dbReference type="Proteomes" id="UP000515152"/>
    </source>
</evidence>
<keyword evidence="3 7" id="KW-0863">Zinc-finger</keyword>
<dbReference type="SUPFAM" id="SSF57667">
    <property type="entry name" value="beta-beta-alpha zinc fingers"/>
    <property type="match status" value="1"/>
</dbReference>
<dbReference type="SMART" id="SM00614">
    <property type="entry name" value="ZnF_BED"/>
    <property type="match status" value="1"/>
</dbReference>
<feature type="region of interest" description="Disordered" evidence="8">
    <location>
        <begin position="77"/>
        <end position="122"/>
    </location>
</feature>
<dbReference type="InterPro" id="IPR052717">
    <property type="entry name" value="Vacuolar_transposase_reg"/>
</dbReference>
<dbReference type="InterPro" id="IPR036236">
    <property type="entry name" value="Znf_C2H2_sf"/>
</dbReference>
<feature type="compositionally biased region" description="Polar residues" evidence="8">
    <location>
        <begin position="100"/>
        <end position="119"/>
    </location>
</feature>
<evidence type="ECO:0000256" key="6">
    <source>
        <dbReference type="ARBA" id="ARBA00023242"/>
    </source>
</evidence>
<evidence type="ECO:0000313" key="11">
    <source>
        <dbReference type="RefSeq" id="XP_031414703.1"/>
    </source>
</evidence>
<organism evidence="10 11">
    <name type="scientific">Clupea harengus</name>
    <name type="common">Atlantic herring</name>
    <dbReference type="NCBI Taxonomy" id="7950"/>
    <lineage>
        <taxon>Eukaryota</taxon>
        <taxon>Metazoa</taxon>
        <taxon>Chordata</taxon>
        <taxon>Craniata</taxon>
        <taxon>Vertebrata</taxon>
        <taxon>Euteleostomi</taxon>
        <taxon>Actinopterygii</taxon>
        <taxon>Neopterygii</taxon>
        <taxon>Teleostei</taxon>
        <taxon>Clupei</taxon>
        <taxon>Clupeiformes</taxon>
        <taxon>Clupeoidei</taxon>
        <taxon>Clupeidae</taxon>
        <taxon>Clupea</taxon>
    </lineage>
</organism>
<evidence type="ECO:0000256" key="4">
    <source>
        <dbReference type="ARBA" id="ARBA00022833"/>
    </source>
</evidence>
<dbReference type="OrthoDB" id="1607513at2759"/>
<feature type="compositionally biased region" description="Low complexity" evidence="8">
    <location>
        <begin position="513"/>
        <end position="522"/>
    </location>
</feature>
<dbReference type="InterPro" id="IPR008906">
    <property type="entry name" value="HATC_C_dom"/>
</dbReference>
<dbReference type="GO" id="GO:0003677">
    <property type="term" value="F:DNA binding"/>
    <property type="evidence" value="ECO:0007669"/>
    <property type="project" value="UniProtKB-KW"/>
</dbReference>
<dbReference type="PANTHER" id="PTHR46169:SF2">
    <property type="entry name" value="E3 SUMO-PROTEIN LIGASE ZBED1"/>
    <property type="match status" value="1"/>
</dbReference>
<evidence type="ECO:0000256" key="1">
    <source>
        <dbReference type="ARBA" id="ARBA00004123"/>
    </source>
</evidence>
<feature type="compositionally biased region" description="Low complexity" evidence="8">
    <location>
        <begin position="83"/>
        <end position="92"/>
    </location>
</feature>
<dbReference type="GO" id="GO:0005634">
    <property type="term" value="C:nucleus"/>
    <property type="evidence" value="ECO:0007669"/>
    <property type="project" value="UniProtKB-SubCell"/>
</dbReference>
<feature type="region of interest" description="Disordered" evidence="8">
    <location>
        <begin position="513"/>
        <end position="545"/>
    </location>
</feature>
<dbReference type="PANTHER" id="PTHR46169">
    <property type="entry name" value="DNA REPLICATION-RELATED ELEMENT FACTOR, ISOFORM A"/>
    <property type="match status" value="1"/>
</dbReference>
<name>A0A6P8EFC4_CLUHA</name>
<evidence type="ECO:0000256" key="5">
    <source>
        <dbReference type="ARBA" id="ARBA00023125"/>
    </source>
</evidence>
<dbReference type="GO" id="GO:0046983">
    <property type="term" value="F:protein dimerization activity"/>
    <property type="evidence" value="ECO:0007669"/>
    <property type="project" value="InterPro"/>
</dbReference>
<dbReference type="AlphaFoldDB" id="A0A6P8EFC4"/>
<dbReference type="Pfam" id="PF02892">
    <property type="entry name" value="zf-BED"/>
    <property type="match status" value="1"/>
</dbReference>
<keyword evidence="6" id="KW-0539">Nucleus</keyword>
<dbReference type="GO" id="GO:0006357">
    <property type="term" value="P:regulation of transcription by RNA polymerase II"/>
    <property type="evidence" value="ECO:0007669"/>
    <property type="project" value="TreeGrafter"/>
</dbReference>
<gene>
    <name evidence="11" type="primary">LOC105910995</name>
</gene>
<dbReference type="KEGG" id="char:105910995"/>
<accession>A0A6P8EFC4</accession>
<feature type="domain" description="BED-type" evidence="9">
    <location>
        <begin position="20"/>
        <end position="75"/>
    </location>
</feature>
<evidence type="ECO:0000256" key="7">
    <source>
        <dbReference type="PROSITE-ProRule" id="PRU00027"/>
    </source>
</evidence>
<dbReference type="SUPFAM" id="SSF53098">
    <property type="entry name" value="Ribonuclease H-like"/>
    <property type="match status" value="1"/>
</dbReference>
<keyword evidence="10" id="KW-1185">Reference proteome</keyword>
<dbReference type="PROSITE" id="PS50808">
    <property type="entry name" value="ZF_BED"/>
    <property type="match status" value="1"/>
</dbReference>
<dbReference type="Pfam" id="PF05699">
    <property type="entry name" value="Dimer_Tnp_hAT"/>
    <property type="match status" value="1"/>
</dbReference>
<sequence length="673" mass="74047">MEPKSEELEAGEHQLVSHPRAKSKVWKYFGFDMEEDEVGKRAHCRLCLAQIGYSGNTTNLYAHLQRHHPDAFLEFEKSSGDSPQQLQQLQNPLAPPQGCARQNQNPLAPPQTCTRQNSQENRRQAEVSSAVLGFLCEGLHPVSTADEPFFQAMLRTLDPRCAPPTAADLLSQALPQRHQQVRAGVSAELSGLSCCGVSADLWRSETHGHSYVTLYAHGLLAQTPPLPSGPLRLLSRCLKTFEVPADSPAEGITRALYEVFMEWGVAQRVRGATTSGSPDVLKACAQLDLPVLMPCFAERLNRGVHAASLVPGVQALLARCRRLVDYFQQSVVAAYMLQERLKQQGRSAGALVGERPGCWTATLTMLQRLRENQPAVTSVLLEDANNQALLLAAGEWALLDGLLQLLRALRSAADMFCGSACPSISMLKPVLHMLLSTALRRRDGDPAELLDARRAVAGALEEAYQRPAQLDMFLKVASFLDPRYKRLPFLTAAERAQVEARVLEEAAALYQRHTPSAQQPAAADDEPPNKKQALGASSSAPPTTGDAANPLAVIFCQSGAAETQEEFQAQAEEELSNFKAQKVLGLNEDPLRWWSDRALLFPMLPRVLQKYWCVPATSAPAHRLFGPAGNVLWGKRNRLDPEHVDQQVFLYENTRTYYEPEPSCTDKDTTGLA</sequence>
<dbReference type="GeneID" id="105910995"/>
<keyword evidence="4" id="KW-0862">Zinc</keyword>
<dbReference type="Proteomes" id="UP000515152">
    <property type="component" value="Chromosome 21"/>
</dbReference>
<keyword evidence="11" id="KW-0436">Ligase</keyword>
<dbReference type="InterPro" id="IPR012337">
    <property type="entry name" value="RNaseH-like_sf"/>
</dbReference>
<reference evidence="11" key="1">
    <citation type="submission" date="2025-08" db="UniProtKB">
        <authorList>
            <consortium name="RefSeq"/>
        </authorList>
    </citation>
    <scope>IDENTIFICATION</scope>
</reference>
<dbReference type="GO" id="GO:0016874">
    <property type="term" value="F:ligase activity"/>
    <property type="evidence" value="ECO:0007669"/>
    <property type="project" value="UniProtKB-KW"/>
</dbReference>
<evidence type="ECO:0000256" key="3">
    <source>
        <dbReference type="ARBA" id="ARBA00022771"/>
    </source>
</evidence>
<evidence type="ECO:0000259" key="9">
    <source>
        <dbReference type="PROSITE" id="PS50808"/>
    </source>
</evidence>
<proteinExistence type="predicted"/>
<dbReference type="GO" id="GO:0008270">
    <property type="term" value="F:zinc ion binding"/>
    <property type="evidence" value="ECO:0007669"/>
    <property type="project" value="UniProtKB-KW"/>
</dbReference>